<accession>A0A2I0W6H9</accession>
<reference evidence="2 3" key="1">
    <citation type="journal article" date="2016" name="Sci. Rep.">
        <title>The Dendrobium catenatum Lindl. genome sequence provides insights into polysaccharide synthase, floral development and adaptive evolution.</title>
        <authorList>
            <person name="Zhang G.Q."/>
            <person name="Xu Q."/>
            <person name="Bian C."/>
            <person name="Tsai W.C."/>
            <person name="Yeh C.M."/>
            <person name="Liu K.W."/>
            <person name="Yoshida K."/>
            <person name="Zhang L.S."/>
            <person name="Chang S.B."/>
            <person name="Chen F."/>
            <person name="Shi Y."/>
            <person name="Su Y.Y."/>
            <person name="Zhang Y.Q."/>
            <person name="Chen L.J."/>
            <person name="Yin Y."/>
            <person name="Lin M."/>
            <person name="Huang H."/>
            <person name="Deng H."/>
            <person name="Wang Z.W."/>
            <person name="Zhu S.L."/>
            <person name="Zhao X."/>
            <person name="Deng C."/>
            <person name="Niu S.C."/>
            <person name="Huang J."/>
            <person name="Wang M."/>
            <person name="Liu G.H."/>
            <person name="Yang H.J."/>
            <person name="Xiao X.J."/>
            <person name="Hsiao Y.Y."/>
            <person name="Wu W.L."/>
            <person name="Chen Y.Y."/>
            <person name="Mitsuda N."/>
            <person name="Ohme-Takagi M."/>
            <person name="Luo Y.B."/>
            <person name="Van de Peer Y."/>
            <person name="Liu Z.J."/>
        </authorList>
    </citation>
    <scope>NUCLEOTIDE SEQUENCE [LARGE SCALE GENOMIC DNA]</scope>
    <source>
        <tissue evidence="2">The whole plant</tissue>
    </source>
</reference>
<sequence length="180" mass="20190">MSSHPVNELKVVGTKEADKTVNNQETMHTGEPRVQNHPIRKFDLTAPIERQPAWSFSPDARDLPQTEQRYGAEHSCLSRVSGAAATTDKKGRASSFDGSFDLIKTEASSLASELPGAELPLQQPGFPLLLRPSLAFNREIERKGASDLQDRVRRSSDRPRSSRLQPSRRWKLPKLLFFAR</sequence>
<name>A0A2I0W6H9_9ASPA</name>
<evidence type="ECO:0000313" key="3">
    <source>
        <dbReference type="Proteomes" id="UP000233837"/>
    </source>
</evidence>
<feature type="compositionally biased region" description="Basic and acidic residues" evidence="1">
    <location>
        <begin position="145"/>
        <end position="160"/>
    </location>
</feature>
<dbReference type="AlphaFoldDB" id="A0A2I0W6H9"/>
<feature type="region of interest" description="Disordered" evidence="1">
    <location>
        <begin position="145"/>
        <end position="166"/>
    </location>
</feature>
<gene>
    <name evidence="2" type="ORF">MA16_Dca007258</name>
</gene>
<evidence type="ECO:0000313" key="2">
    <source>
        <dbReference type="EMBL" id="PKU71261.1"/>
    </source>
</evidence>
<dbReference type="Proteomes" id="UP000233837">
    <property type="component" value="Unassembled WGS sequence"/>
</dbReference>
<reference evidence="2 3" key="2">
    <citation type="journal article" date="2017" name="Nature">
        <title>The Apostasia genome and the evolution of orchids.</title>
        <authorList>
            <person name="Zhang G.Q."/>
            <person name="Liu K.W."/>
            <person name="Li Z."/>
            <person name="Lohaus R."/>
            <person name="Hsiao Y.Y."/>
            <person name="Niu S.C."/>
            <person name="Wang J.Y."/>
            <person name="Lin Y.C."/>
            <person name="Xu Q."/>
            <person name="Chen L.J."/>
            <person name="Yoshida K."/>
            <person name="Fujiwara S."/>
            <person name="Wang Z.W."/>
            <person name="Zhang Y.Q."/>
            <person name="Mitsuda N."/>
            <person name="Wang M."/>
            <person name="Liu G.H."/>
            <person name="Pecoraro L."/>
            <person name="Huang H.X."/>
            <person name="Xiao X.J."/>
            <person name="Lin M."/>
            <person name="Wu X.Y."/>
            <person name="Wu W.L."/>
            <person name="Chen Y.Y."/>
            <person name="Chang S.B."/>
            <person name="Sakamoto S."/>
            <person name="Ohme-Takagi M."/>
            <person name="Yagi M."/>
            <person name="Zeng S.J."/>
            <person name="Shen C.Y."/>
            <person name="Yeh C.M."/>
            <person name="Luo Y.B."/>
            <person name="Tsai W.C."/>
            <person name="Van de Peer Y."/>
            <person name="Liu Z.J."/>
        </authorList>
    </citation>
    <scope>NUCLEOTIDE SEQUENCE [LARGE SCALE GENOMIC DNA]</scope>
    <source>
        <tissue evidence="2">The whole plant</tissue>
    </source>
</reference>
<organism evidence="2 3">
    <name type="scientific">Dendrobium catenatum</name>
    <dbReference type="NCBI Taxonomy" id="906689"/>
    <lineage>
        <taxon>Eukaryota</taxon>
        <taxon>Viridiplantae</taxon>
        <taxon>Streptophyta</taxon>
        <taxon>Embryophyta</taxon>
        <taxon>Tracheophyta</taxon>
        <taxon>Spermatophyta</taxon>
        <taxon>Magnoliopsida</taxon>
        <taxon>Liliopsida</taxon>
        <taxon>Asparagales</taxon>
        <taxon>Orchidaceae</taxon>
        <taxon>Epidendroideae</taxon>
        <taxon>Malaxideae</taxon>
        <taxon>Dendrobiinae</taxon>
        <taxon>Dendrobium</taxon>
    </lineage>
</organism>
<dbReference type="EMBL" id="KZ502882">
    <property type="protein sequence ID" value="PKU71261.1"/>
    <property type="molecule type" value="Genomic_DNA"/>
</dbReference>
<proteinExistence type="predicted"/>
<keyword evidence="3" id="KW-1185">Reference proteome</keyword>
<evidence type="ECO:0000256" key="1">
    <source>
        <dbReference type="SAM" id="MobiDB-lite"/>
    </source>
</evidence>
<feature type="region of interest" description="Disordered" evidence="1">
    <location>
        <begin position="1"/>
        <end position="32"/>
    </location>
</feature>
<protein>
    <submittedName>
        <fullName evidence="2">Uncharacterized protein</fullName>
    </submittedName>
</protein>